<dbReference type="AlphaFoldDB" id="A0A2I1K437"/>
<protein>
    <submittedName>
        <fullName evidence="2">YtxH domain-containing protein</fullName>
    </submittedName>
</protein>
<proteinExistence type="predicted"/>
<sequence>MRKSNNDGQFVLGAVFGAAVAGIAALLFAPKSGAELRQDISDEFDEFLIKAEGYKDYAMDRGADLMDQAAEMRDDVELQIRETAYDVRHSFDQAMDKAEDKWEDVKSDAKDVAEEAKKEAKAAGQELESEAKETKDKVEAGAKQAEKEAKHLADETKDAAKDLKDSAKESADKVQKAAKDAK</sequence>
<organism evidence="2 3">
    <name type="scientific">Falseniella ignava</name>
    <dbReference type="NCBI Taxonomy" id="137730"/>
    <lineage>
        <taxon>Bacteria</taxon>
        <taxon>Bacillati</taxon>
        <taxon>Bacillota</taxon>
        <taxon>Bacilli</taxon>
        <taxon>Lactobacillales</taxon>
        <taxon>Aerococcaceae</taxon>
        <taxon>Falseniella</taxon>
    </lineage>
</organism>
<dbReference type="InterPro" id="IPR024623">
    <property type="entry name" value="YtxH"/>
</dbReference>
<name>A0A2I1K437_9LACT</name>
<evidence type="ECO:0000256" key="1">
    <source>
        <dbReference type="SAM" id="MobiDB-lite"/>
    </source>
</evidence>
<comment type="caution">
    <text evidence="2">The sequence shown here is derived from an EMBL/GenBank/DDBJ whole genome shotgun (WGS) entry which is preliminary data.</text>
</comment>
<feature type="compositionally biased region" description="Basic and acidic residues" evidence="1">
    <location>
        <begin position="129"/>
        <end position="182"/>
    </location>
</feature>
<dbReference type="Gene3D" id="1.20.120.20">
    <property type="entry name" value="Apolipoprotein"/>
    <property type="match status" value="1"/>
</dbReference>
<accession>A0A2I1K437</accession>
<dbReference type="EMBL" id="PKHE01000004">
    <property type="protein sequence ID" value="PKY90315.1"/>
    <property type="molecule type" value="Genomic_DNA"/>
</dbReference>
<feature type="region of interest" description="Disordered" evidence="1">
    <location>
        <begin position="113"/>
        <end position="182"/>
    </location>
</feature>
<dbReference type="PANTHER" id="PTHR35792">
    <property type="entry name" value="GENERAL STRESS PROTEIN"/>
    <property type="match status" value="1"/>
</dbReference>
<evidence type="ECO:0000313" key="2">
    <source>
        <dbReference type="EMBL" id="PKY90315.1"/>
    </source>
</evidence>
<reference evidence="2 3" key="1">
    <citation type="submission" date="2017-12" db="EMBL/GenBank/DDBJ databases">
        <title>Phylogenetic diversity of female urinary microbiome.</title>
        <authorList>
            <person name="Thomas-White K."/>
            <person name="Wolfe A.J."/>
        </authorList>
    </citation>
    <scope>NUCLEOTIDE SEQUENCE [LARGE SCALE GENOMIC DNA]</scope>
    <source>
        <strain evidence="2 3">UMB0898</strain>
    </source>
</reference>
<dbReference type="OrthoDB" id="9810874at2"/>
<evidence type="ECO:0000313" key="3">
    <source>
        <dbReference type="Proteomes" id="UP000234384"/>
    </source>
</evidence>
<dbReference type="Pfam" id="PF12732">
    <property type="entry name" value="YtxH"/>
    <property type="match status" value="1"/>
</dbReference>
<gene>
    <name evidence="2" type="ORF">CYJ57_02465</name>
</gene>
<dbReference type="RefSeq" id="WP_006701420.1">
    <property type="nucleotide sequence ID" value="NZ_PKHE01000004.1"/>
</dbReference>
<dbReference type="PANTHER" id="PTHR35792:SF1">
    <property type="entry name" value="SLL0268 PROTEIN"/>
    <property type="match status" value="1"/>
</dbReference>
<dbReference type="InterPro" id="IPR052928">
    <property type="entry name" value="Desiccation-related_membrane"/>
</dbReference>
<dbReference type="Proteomes" id="UP000234384">
    <property type="component" value="Unassembled WGS sequence"/>
</dbReference>